<feature type="transmembrane region" description="Helical" evidence="1">
    <location>
        <begin position="521"/>
        <end position="539"/>
    </location>
</feature>
<accession>A0AAE1J7C1</accession>
<dbReference type="InterPro" id="IPR052971">
    <property type="entry name" value="TRP_calcium_channel"/>
</dbReference>
<feature type="transmembrane region" description="Helical" evidence="1">
    <location>
        <begin position="698"/>
        <end position="720"/>
    </location>
</feature>
<dbReference type="GeneID" id="87919108"/>
<dbReference type="Pfam" id="PF23317">
    <property type="entry name" value="YVC1_C"/>
    <property type="match status" value="1"/>
</dbReference>
<feature type="transmembrane region" description="Helical" evidence="1">
    <location>
        <begin position="844"/>
        <end position="862"/>
    </location>
</feature>
<dbReference type="EMBL" id="JAWRVG010000015">
    <property type="protein sequence ID" value="KAK4075100.1"/>
    <property type="molecule type" value="Genomic_DNA"/>
</dbReference>
<keyword evidence="1" id="KW-0472">Membrane</keyword>
<feature type="transmembrane region" description="Helical" evidence="1">
    <location>
        <begin position="399"/>
        <end position="420"/>
    </location>
</feature>
<feature type="domain" description="YVC1 N-terminal linker helical" evidence="3">
    <location>
        <begin position="44"/>
        <end position="229"/>
    </location>
</feature>
<evidence type="ECO:0008006" key="7">
    <source>
        <dbReference type="Google" id="ProtNLM"/>
    </source>
</evidence>
<gene>
    <name evidence="5" type="ORF">Triagg1_4764</name>
</gene>
<feature type="transmembrane region" description="Helical" evidence="1">
    <location>
        <begin position="325"/>
        <end position="342"/>
    </location>
</feature>
<evidence type="ECO:0000259" key="3">
    <source>
        <dbReference type="Pfam" id="PF23190"/>
    </source>
</evidence>
<feature type="transmembrane region" description="Helical" evidence="1">
    <location>
        <begin position="545"/>
        <end position="564"/>
    </location>
</feature>
<name>A0AAE1J7C1_9HYPO</name>
<dbReference type="PANTHER" id="PTHR35859:SF1">
    <property type="entry name" value="NONSELECTIVE CATION CHANNEL PROTEIN"/>
    <property type="match status" value="1"/>
</dbReference>
<feature type="domain" description="Calcium channel YVC1-like C-terminal transmembrane" evidence="4">
    <location>
        <begin position="270"/>
        <end position="569"/>
    </location>
</feature>
<reference evidence="5" key="1">
    <citation type="submission" date="2023-11" db="EMBL/GenBank/DDBJ databases">
        <title>The genome sequences of three competitors of mushroom-forming fungi.</title>
        <authorList>
            <person name="Beijen E."/>
            <person name="Ohm R.A."/>
        </authorList>
    </citation>
    <scope>NUCLEOTIDE SEQUENCE</scope>
    <source>
        <strain evidence="5">CBS 100526</strain>
    </source>
</reference>
<feature type="transmembrane region" description="Helical" evidence="1">
    <location>
        <begin position="462"/>
        <end position="483"/>
    </location>
</feature>
<keyword evidence="1" id="KW-1133">Transmembrane helix</keyword>
<dbReference type="InterPro" id="IPR019008">
    <property type="entry name" value="Beta_sandwich_EMC7"/>
</dbReference>
<dbReference type="AlphaFoldDB" id="A0AAE1J7C1"/>
<evidence type="ECO:0000313" key="6">
    <source>
        <dbReference type="Proteomes" id="UP001273209"/>
    </source>
</evidence>
<dbReference type="InterPro" id="IPR056336">
    <property type="entry name" value="YVC1_C"/>
</dbReference>
<proteinExistence type="predicted"/>
<keyword evidence="1" id="KW-0812">Transmembrane</keyword>
<comment type="caution">
    <text evidence="5">The sequence shown here is derived from an EMBL/GenBank/DDBJ whole genome shotgun (WGS) entry which is preliminary data.</text>
</comment>
<evidence type="ECO:0000259" key="2">
    <source>
        <dbReference type="Pfam" id="PF09430"/>
    </source>
</evidence>
<dbReference type="Proteomes" id="UP001273209">
    <property type="component" value="Unassembled WGS sequence"/>
</dbReference>
<dbReference type="Pfam" id="PF23190">
    <property type="entry name" value="LHD_TRPY1"/>
    <property type="match status" value="1"/>
</dbReference>
<evidence type="ECO:0000259" key="4">
    <source>
        <dbReference type="Pfam" id="PF23317"/>
    </source>
</evidence>
<sequence length="916" mass="101860">MNNGTSDDALSAAMPEIDEAFETEADSFFADEDQPLRPPDVFASIHRVRALIIASIEDPYTLDQLTSPRVNTLVVRPLVDRLYDPDDMSIVYCLLANRLQFLKEQTAAKHQSVGRARATLCEIVATKVLRKFHEDNSPEKAGSAGLLRLANVLVQGFDPFSGAPEDVARAGRYTHWPVQERGGNERKLTALELAILSESKTMMSSPACLRVVNAVYEGQVVYTPISFVDILPDHYKHHPVSLYDPRKAPLLDHYRLIVPKWRSLFESIQFMVLLGLYILTMVNRGSPSSLRLYESLFAVYSLGWILDEFAAIIEHGWAVHTQKTWSFLDVTFTVIFCAYLFARVYDVFIPVAQDTGGTNSAALHILCVAAPVLLTRVAFSLMPDNIVFISMHAMMKDFLVLTFLTLWCVGGFFLALQWLLMTGQGSEPKWYTVAKWLLWIWFGLDGTGIQESVQFHVVLGPALIVAFAFLGNTLFLTILVAVLTNTFSRIVAAEAAEIQFRRAVLTFECVRSDAIFAYPPPSNMLALVFMLPLKFLVSARTFHTVHVAIVRVLNFPILLFISLYERNLFKIGESNRGLKSNQLLRWRFTGFNPHGDIEAVFEADPPPGYMDEADEVHQSSKLNDTWYLWRSTNCKPHSAELLTALGERNPALSHTSIPHQPHSSNPTSNSVPVPLAICFPPSSSISLRPNIQTRAMDLRILLSLAFAALSAAQLTITVGLPAKPNPFLLGPGTHATLSSLHKRLEAPLTTVNTFNFHNVTADSYLLDVHCATEAFHPLRVDVGADGEVKAWETYRGNEWANKGEEVQVKSEGASRGISVKGAGSKIFFVERPAFSVFSILKNPMILMGLVTMGIVFGMPYLMDNMDPELRAEFEERQKENPMNAIMGNAQAGQNPLGNFDMAAYLAGSGKKEGVKR</sequence>
<dbReference type="InterPro" id="IPR056337">
    <property type="entry name" value="LHD_YVC1"/>
</dbReference>
<dbReference type="RefSeq" id="XP_062756344.1">
    <property type="nucleotide sequence ID" value="XM_062899203.1"/>
</dbReference>
<evidence type="ECO:0000313" key="5">
    <source>
        <dbReference type="EMBL" id="KAK4075100.1"/>
    </source>
</evidence>
<dbReference type="PANTHER" id="PTHR35859">
    <property type="entry name" value="NONSELECTIVE CATION CHANNEL PROTEIN"/>
    <property type="match status" value="1"/>
</dbReference>
<evidence type="ECO:0000256" key="1">
    <source>
        <dbReference type="SAM" id="Phobius"/>
    </source>
</evidence>
<protein>
    <recommendedName>
        <fullName evidence="7">ER membrane protein complex subunit 7 beta-sandwich domain-containing protein</fullName>
    </recommendedName>
</protein>
<feature type="transmembrane region" description="Helical" evidence="1">
    <location>
        <begin position="362"/>
        <end position="379"/>
    </location>
</feature>
<keyword evidence="6" id="KW-1185">Reference proteome</keyword>
<organism evidence="5 6">
    <name type="scientific">Trichoderma aggressivum f. europaeum</name>
    <dbReference type="NCBI Taxonomy" id="173218"/>
    <lineage>
        <taxon>Eukaryota</taxon>
        <taxon>Fungi</taxon>
        <taxon>Dikarya</taxon>
        <taxon>Ascomycota</taxon>
        <taxon>Pezizomycotina</taxon>
        <taxon>Sordariomycetes</taxon>
        <taxon>Hypocreomycetidae</taxon>
        <taxon>Hypocreales</taxon>
        <taxon>Hypocreaceae</taxon>
        <taxon>Trichoderma</taxon>
    </lineage>
</organism>
<feature type="domain" description="ER membrane protein complex subunit 7 beta-sandwich" evidence="2">
    <location>
        <begin position="729"/>
        <end position="847"/>
    </location>
</feature>
<feature type="transmembrane region" description="Helical" evidence="1">
    <location>
        <begin position="295"/>
        <end position="313"/>
    </location>
</feature>
<dbReference type="Pfam" id="PF09430">
    <property type="entry name" value="EMC7_beta-sandw"/>
    <property type="match status" value="1"/>
</dbReference>
<feature type="transmembrane region" description="Helical" evidence="1">
    <location>
        <begin position="264"/>
        <end position="283"/>
    </location>
</feature>